<keyword evidence="1" id="KW-1133">Transmembrane helix</keyword>
<accession>A0ABV3XYU1</accession>
<protein>
    <submittedName>
        <fullName evidence="2">Pentapeptide repeat-containing protein</fullName>
    </submittedName>
</protein>
<proteinExistence type="predicted"/>
<dbReference type="RefSeq" id="WP_369084099.1">
    <property type="nucleotide sequence ID" value="NZ_JBFSHR010000002.1"/>
</dbReference>
<name>A0ABV3XYU1_9ACTN</name>
<comment type="caution">
    <text evidence="2">The sequence shown here is derived from an EMBL/GenBank/DDBJ whole genome shotgun (WGS) entry which is preliminary data.</text>
</comment>
<dbReference type="InterPro" id="IPR001646">
    <property type="entry name" value="5peptide_repeat"/>
</dbReference>
<dbReference type="Gene3D" id="2.160.20.80">
    <property type="entry name" value="E3 ubiquitin-protein ligase SopA"/>
    <property type="match status" value="1"/>
</dbReference>
<sequence length="403" mass="44930">MVLGLALLILVAALAYYFSTGIHDMLVKLLITLLVVTCVLMAALAINGKSRSWIAIQSKKSLFRHSVIIILPLAAFSVIIVILGFLLTWSYRASRPIMFEAALAVLGGAGAAIALVVNYRRQKVLESETLTKRFSDFTNQLADDKPPVKLAGVYSLLRLADEWKEQRQQIVDVLCSYLRLPWPDDKEELASKVEQEVRRTILREMVSRMKEGESFTEIPLDYDFSGTTFKGLTNFSGAMFTGCANFASTTFEDPVVFSNACFERAAFFNGSRFLHSSAGLVLQEDVFKAADFSRVTFNEIANFNRVTIEGPSNFNDATFKGAAYFATHYKADSDFSRAVFEGLADFMMAVFEVNVTFEHCTWNSDVRFSTPGFKARCILSDVNVWPVDIPNPPPGNITVTLRQ</sequence>
<feature type="transmembrane region" description="Helical" evidence="1">
    <location>
        <begin position="97"/>
        <end position="117"/>
    </location>
</feature>
<keyword evidence="1" id="KW-0812">Transmembrane</keyword>
<feature type="transmembrane region" description="Helical" evidence="1">
    <location>
        <begin position="25"/>
        <end position="46"/>
    </location>
</feature>
<dbReference type="EMBL" id="JBFSHR010000002">
    <property type="protein sequence ID" value="MEX6428430.1"/>
    <property type="molecule type" value="Genomic_DNA"/>
</dbReference>
<evidence type="ECO:0000256" key="1">
    <source>
        <dbReference type="SAM" id="Phobius"/>
    </source>
</evidence>
<evidence type="ECO:0000313" key="2">
    <source>
        <dbReference type="EMBL" id="MEX6428430.1"/>
    </source>
</evidence>
<organism evidence="2 3">
    <name type="scientific">Ferrimicrobium acidiphilum</name>
    <dbReference type="NCBI Taxonomy" id="121039"/>
    <lineage>
        <taxon>Bacteria</taxon>
        <taxon>Bacillati</taxon>
        <taxon>Actinomycetota</taxon>
        <taxon>Acidimicrobiia</taxon>
        <taxon>Acidimicrobiales</taxon>
        <taxon>Acidimicrobiaceae</taxon>
        <taxon>Ferrimicrobium</taxon>
    </lineage>
</organism>
<gene>
    <name evidence="2" type="ORF">AB6A68_01040</name>
</gene>
<dbReference type="Pfam" id="PF13576">
    <property type="entry name" value="Pentapeptide_3"/>
    <property type="match status" value="2"/>
</dbReference>
<reference evidence="2 3" key="1">
    <citation type="submission" date="2024-07" db="EMBL/GenBank/DDBJ databases">
        <title>Draft Genome Sequence of Ferrimicrobium acidiphilum Strain YE2023, Isolated from a Pulp of Bioleach Reactor.</title>
        <authorList>
            <person name="Elkina Y.A."/>
            <person name="Bulaeva A.G."/>
            <person name="Beletsky A.V."/>
            <person name="Mardanov A.V."/>
        </authorList>
    </citation>
    <scope>NUCLEOTIDE SEQUENCE [LARGE SCALE GENOMIC DNA]</scope>
    <source>
        <strain evidence="2 3">YE2023</strain>
    </source>
</reference>
<feature type="transmembrane region" description="Helical" evidence="1">
    <location>
        <begin position="67"/>
        <end position="91"/>
    </location>
</feature>
<evidence type="ECO:0000313" key="3">
    <source>
        <dbReference type="Proteomes" id="UP001560267"/>
    </source>
</evidence>
<keyword evidence="3" id="KW-1185">Reference proteome</keyword>
<keyword evidence="1" id="KW-0472">Membrane</keyword>
<dbReference type="Proteomes" id="UP001560267">
    <property type="component" value="Unassembled WGS sequence"/>
</dbReference>